<evidence type="ECO:0000313" key="3">
    <source>
        <dbReference type="Proteomes" id="UP000823749"/>
    </source>
</evidence>
<reference evidence="2" key="1">
    <citation type="submission" date="2020-08" db="EMBL/GenBank/DDBJ databases">
        <title>Plant Genome Project.</title>
        <authorList>
            <person name="Zhang R.-G."/>
        </authorList>
    </citation>
    <scope>NUCLEOTIDE SEQUENCE</scope>
    <source>
        <strain evidence="2">WSP0</strain>
        <tissue evidence="2">Leaf</tissue>
    </source>
</reference>
<feature type="region of interest" description="Disordered" evidence="1">
    <location>
        <begin position="58"/>
        <end position="121"/>
    </location>
</feature>
<proteinExistence type="predicted"/>
<organism evidence="2 3">
    <name type="scientific">Rhododendron griersonianum</name>
    <dbReference type="NCBI Taxonomy" id="479676"/>
    <lineage>
        <taxon>Eukaryota</taxon>
        <taxon>Viridiplantae</taxon>
        <taxon>Streptophyta</taxon>
        <taxon>Embryophyta</taxon>
        <taxon>Tracheophyta</taxon>
        <taxon>Spermatophyta</taxon>
        <taxon>Magnoliopsida</taxon>
        <taxon>eudicotyledons</taxon>
        <taxon>Gunneridae</taxon>
        <taxon>Pentapetalae</taxon>
        <taxon>asterids</taxon>
        <taxon>Ericales</taxon>
        <taxon>Ericaceae</taxon>
        <taxon>Ericoideae</taxon>
        <taxon>Rhodoreae</taxon>
        <taxon>Rhododendron</taxon>
    </lineage>
</organism>
<evidence type="ECO:0000313" key="2">
    <source>
        <dbReference type="EMBL" id="KAG5534824.1"/>
    </source>
</evidence>
<comment type="caution">
    <text evidence="2">The sequence shown here is derived from an EMBL/GenBank/DDBJ whole genome shotgun (WGS) entry which is preliminary data.</text>
</comment>
<gene>
    <name evidence="2" type="ORF">RHGRI_022819</name>
</gene>
<keyword evidence="3" id="KW-1185">Reference proteome</keyword>
<dbReference type="Proteomes" id="UP000823749">
    <property type="component" value="Chromosome 8"/>
</dbReference>
<name>A0AAV6J5K7_9ERIC</name>
<sequence>MDTILRDELLEEVLDPSPPAAFHFFPLHRRCLPRLQAVAPPLPFTSCGLAWTKLSNREQQNNSEQVTNQPLSHPYPGQERSTQVRRPSESGVGPRTGRFCCKTRGKARNRPAAEVGGQREMRQRRRWREIEGLGRRIKSPRLPLEQNPSDSTERCVKPFYYWVVGEEGLRG</sequence>
<evidence type="ECO:0000256" key="1">
    <source>
        <dbReference type="SAM" id="MobiDB-lite"/>
    </source>
</evidence>
<dbReference type="AlphaFoldDB" id="A0AAV6J5K7"/>
<protein>
    <submittedName>
        <fullName evidence="2">Uncharacterized protein</fullName>
    </submittedName>
</protein>
<dbReference type="EMBL" id="JACTNZ010000008">
    <property type="protein sequence ID" value="KAG5534824.1"/>
    <property type="molecule type" value="Genomic_DNA"/>
</dbReference>
<feature type="compositionally biased region" description="Polar residues" evidence="1">
    <location>
        <begin position="58"/>
        <end position="71"/>
    </location>
</feature>
<accession>A0AAV6J5K7</accession>